<proteinExistence type="predicted"/>
<gene>
    <name evidence="2" type="ORF">CALCODRAFT_101462</name>
</gene>
<evidence type="ECO:0000313" key="2">
    <source>
        <dbReference type="EMBL" id="KZT52136.1"/>
    </source>
</evidence>
<protein>
    <submittedName>
        <fullName evidence="2">Uncharacterized protein</fullName>
    </submittedName>
</protein>
<dbReference type="Proteomes" id="UP000076842">
    <property type="component" value="Unassembled WGS sequence"/>
</dbReference>
<keyword evidence="3" id="KW-1185">Reference proteome</keyword>
<evidence type="ECO:0000256" key="1">
    <source>
        <dbReference type="SAM" id="MobiDB-lite"/>
    </source>
</evidence>
<dbReference type="InParanoid" id="A0A165D5U1"/>
<accession>A0A165D5U1</accession>
<dbReference type="EMBL" id="KV424077">
    <property type="protein sequence ID" value="KZT52136.1"/>
    <property type="molecule type" value="Genomic_DNA"/>
</dbReference>
<feature type="region of interest" description="Disordered" evidence="1">
    <location>
        <begin position="70"/>
        <end position="110"/>
    </location>
</feature>
<name>A0A165D5U1_9BASI</name>
<organism evidence="2 3">
    <name type="scientific">Calocera cornea HHB12733</name>
    <dbReference type="NCBI Taxonomy" id="1353952"/>
    <lineage>
        <taxon>Eukaryota</taxon>
        <taxon>Fungi</taxon>
        <taxon>Dikarya</taxon>
        <taxon>Basidiomycota</taxon>
        <taxon>Agaricomycotina</taxon>
        <taxon>Dacrymycetes</taxon>
        <taxon>Dacrymycetales</taxon>
        <taxon>Dacrymycetaceae</taxon>
        <taxon>Calocera</taxon>
    </lineage>
</organism>
<evidence type="ECO:0000313" key="3">
    <source>
        <dbReference type="Proteomes" id="UP000076842"/>
    </source>
</evidence>
<sequence>MSLVRDASPIRKKVLRVQSRDPLSPDVYVQSLVAPVGASLPFHSPHITTSPRHDGCRNFQLYANCRHDMRISDQRPIRPSPTGASLRPPARPPSSPSASSSSRVGCWQRP</sequence>
<reference evidence="2 3" key="1">
    <citation type="journal article" date="2016" name="Mol. Biol. Evol.">
        <title>Comparative Genomics of Early-Diverging Mushroom-Forming Fungi Provides Insights into the Origins of Lignocellulose Decay Capabilities.</title>
        <authorList>
            <person name="Nagy L.G."/>
            <person name="Riley R."/>
            <person name="Tritt A."/>
            <person name="Adam C."/>
            <person name="Daum C."/>
            <person name="Floudas D."/>
            <person name="Sun H."/>
            <person name="Yadav J.S."/>
            <person name="Pangilinan J."/>
            <person name="Larsson K.H."/>
            <person name="Matsuura K."/>
            <person name="Barry K."/>
            <person name="Labutti K."/>
            <person name="Kuo R."/>
            <person name="Ohm R.A."/>
            <person name="Bhattacharya S.S."/>
            <person name="Shirouzu T."/>
            <person name="Yoshinaga Y."/>
            <person name="Martin F.M."/>
            <person name="Grigoriev I.V."/>
            <person name="Hibbett D.S."/>
        </authorList>
    </citation>
    <scope>NUCLEOTIDE SEQUENCE [LARGE SCALE GENOMIC DNA]</scope>
    <source>
        <strain evidence="2 3">HHB12733</strain>
    </source>
</reference>
<dbReference type="AlphaFoldDB" id="A0A165D5U1"/>